<dbReference type="AlphaFoldDB" id="A0A0N4VGU1"/>
<dbReference type="EMBL" id="UXUI01010008">
    <property type="protein sequence ID" value="VDD94636.1"/>
    <property type="molecule type" value="Genomic_DNA"/>
</dbReference>
<accession>A0A0N4VGU1</accession>
<dbReference type="InterPro" id="IPR050690">
    <property type="entry name" value="JHDM1_Histone_Demethylase"/>
</dbReference>
<evidence type="ECO:0000256" key="6">
    <source>
        <dbReference type="ARBA" id="ARBA00023004"/>
    </source>
</evidence>
<keyword evidence="9" id="KW-0539">Nucleus</keyword>
<feature type="domain" description="JmjC" evidence="10">
    <location>
        <begin position="80"/>
        <end position="225"/>
    </location>
</feature>
<keyword evidence="8" id="KW-0804">Transcription</keyword>
<dbReference type="Pfam" id="PF02373">
    <property type="entry name" value="JmjC"/>
    <property type="match status" value="1"/>
</dbReference>
<evidence type="ECO:0000313" key="11">
    <source>
        <dbReference type="EMBL" id="VDD94636.1"/>
    </source>
</evidence>
<evidence type="ECO:0000259" key="10">
    <source>
        <dbReference type="PROSITE" id="PS51184"/>
    </source>
</evidence>
<dbReference type="Proteomes" id="UP000274131">
    <property type="component" value="Unassembled WGS sequence"/>
</dbReference>
<dbReference type="GO" id="GO:0051213">
    <property type="term" value="F:dioxygenase activity"/>
    <property type="evidence" value="ECO:0007669"/>
    <property type="project" value="UniProtKB-KW"/>
</dbReference>
<dbReference type="GO" id="GO:0005634">
    <property type="term" value="C:nucleus"/>
    <property type="evidence" value="ECO:0007669"/>
    <property type="project" value="UniProtKB-SubCell"/>
</dbReference>
<name>A0A0N4VGU1_ENTVE</name>
<dbReference type="GO" id="GO:0006325">
    <property type="term" value="P:chromatin organization"/>
    <property type="evidence" value="ECO:0007669"/>
    <property type="project" value="UniProtKB-KW"/>
</dbReference>
<evidence type="ECO:0000256" key="1">
    <source>
        <dbReference type="ARBA" id="ARBA00004123"/>
    </source>
</evidence>
<reference evidence="11 12" key="2">
    <citation type="submission" date="2018-10" db="EMBL/GenBank/DDBJ databases">
        <authorList>
            <consortium name="Pathogen Informatics"/>
        </authorList>
    </citation>
    <scope>NUCLEOTIDE SEQUENCE [LARGE SCALE GENOMIC DNA]</scope>
</reference>
<dbReference type="InterPro" id="IPR041070">
    <property type="entry name" value="JHD"/>
</dbReference>
<evidence type="ECO:0000256" key="7">
    <source>
        <dbReference type="ARBA" id="ARBA00023015"/>
    </source>
</evidence>
<evidence type="ECO:0000256" key="2">
    <source>
        <dbReference type="ARBA" id="ARBA00022723"/>
    </source>
</evidence>
<dbReference type="GO" id="GO:0046872">
    <property type="term" value="F:metal ion binding"/>
    <property type="evidence" value="ECO:0007669"/>
    <property type="project" value="UniProtKB-KW"/>
</dbReference>
<evidence type="ECO:0000256" key="8">
    <source>
        <dbReference type="ARBA" id="ARBA00023163"/>
    </source>
</evidence>
<keyword evidence="5" id="KW-0560">Oxidoreductase</keyword>
<dbReference type="PANTHER" id="PTHR23123">
    <property type="entry name" value="PHD/F-BOX CONTAINING PROTEIN"/>
    <property type="match status" value="1"/>
</dbReference>
<protein>
    <submittedName>
        <fullName evidence="13">JmjC domain-containing protein</fullName>
    </submittedName>
</protein>
<gene>
    <name evidence="11" type="ORF">EVEC_LOCUS9387</name>
</gene>
<dbReference type="SUPFAM" id="SSF51197">
    <property type="entry name" value="Clavaminate synthase-like"/>
    <property type="match status" value="1"/>
</dbReference>
<dbReference type="InterPro" id="IPR003347">
    <property type="entry name" value="JmjC_dom"/>
</dbReference>
<sequence>MGMPEAGFSIWDCIRLVGPERRVYVIDVYKQQSYQMSLGSFYKHLVMSDRPRLYNILSMEFSKTDLSEIVTPPSVVSQLSWVERYWDAKGFAEKSNSPLSLEEHINAKPEVSRYCLMGMAGSYTDFHIDFGGSSVWYHVFNGQKIFYVVPPTPANLKLYLDYHQDDSRSEYFFGDKVVLNSGETLLLPSGWIHAVFTPRDSLVFGGNFLHSLSIPMQLRVYEIEMALLTPYRLTFPEFELVNWYAASEMAEQLKGSW</sequence>
<dbReference type="WBParaSite" id="EVEC_0001002301-mRNA-1">
    <property type="protein sequence ID" value="EVEC_0001002301-mRNA-1"/>
    <property type="gene ID" value="EVEC_0001002301"/>
</dbReference>
<evidence type="ECO:0000256" key="9">
    <source>
        <dbReference type="ARBA" id="ARBA00023242"/>
    </source>
</evidence>
<dbReference type="PROSITE" id="PS51184">
    <property type="entry name" value="JMJC"/>
    <property type="match status" value="1"/>
</dbReference>
<proteinExistence type="predicted"/>
<evidence type="ECO:0000256" key="3">
    <source>
        <dbReference type="ARBA" id="ARBA00022853"/>
    </source>
</evidence>
<keyword evidence="2" id="KW-0479">Metal-binding</keyword>
<dbReference type="OrthoDB" id="5876800at2759"/>
<dbReference type="Gene3D" id="2.60.120.650">
    <property type="entry name" value="Cupin"/>
    <property type="match status" value="1"/>
</dbReference>
<dbReference type="SMART" id="SM00558">
    <property type="entry name" value="JmjC"/>
    <property type="match status" value="1"/>
</dbReference>
<dbReference type="STRING" id="51028.A0A0N4VGU1"/>
<evidence type="ECO:0000313" key="13">
    <source>
        <dbReference type="WBParaSite" id="EVEC_0001002301-mRNA-1"/>
    </source>
</evidence>
<evidence type="ECO:0000256" key="5">
    <source>
        <dbReference type="ARBA" id="ARBA00023002"/>
    </source>
</evidence>
<keyword evidence="12" id="KW-1185">Reference proteome</keyword>
<keyword evidence="4" id="KW-0223">Dioxygenase</keyword>
<organism evidence="13">
    <name type="scientific">Enterobius vermicularis</name>
    <name type="common">Human pinworm</name>
    <dbReference type="NCBI Taxonomy" id="51028"/>
    <lineage>
        <taxon>Eukaryota</taxon>
        <taxon>Metazoa</taxon>
        <taxon>Ecdysozoa</taxon>
        <taxon>Nematoda</taxon>
        <taxon>Chromadorea</taxon>
        <taxon>Rhabditida</taxon>
        <taxon>Spirurina</taxon>
        <taxon>Oxyuridomorpha</taxon>
        <taxon>Oxyuroidea</taxon>
        <taxon>Oxyuridae</taxon>
        <taxon>Enterobius</taxon>
    </lineage>
</organism>
<reference evidence="13" key="1">
    <citation type="submission" date="2017-02" db="UniProtKB">
        <authorList>
            <consortium name="WormBaseParasite"/>
        </authorList>
    </citation>
    <scope>IDENTIFICATION</scope>
</reference>
<keyword evidence="7" id="KW-0805">Transcription regulation</keyword>
<keyword evidence="3" id="KW-0156">Chromatin regulator</keyword>
<evidence type="ECO:0000313" key="12">
    <source>
        <dbReference type="Proteomes" id="UP000274131"/>
    </source>
</evidence>
<evidence type="ECO:0000256" key="4">
    <source>
        <dbReference type="ARBA" id="ARBA00022964"/>
    </source>
</evidence>
<keyword evidence="6" id="KW-0408">Iron</keyword>
<comment type="subcellular location">
    <subcellularLocation>
        <location evidence="1">Nucleus</location>
    </subcellularLocation>
</comment>
<dbReference type="Pfam" id="PF17811">
    <property type="entry name" value="JHD"/>
    <property type="match status" value="1"/>
</dbReference>